<organism evidence="1">
    <name type="scientific">Rhizophora mucronata</name>
    <name type="common">Asiatic mangrove</name>
    <dbReference type="NCBI Taxonomy" id="61149"/>
    <lineage>
        <taxon>Eukaryota</taxon>
        <taxon>Viridiplantae</taxon>
        <taxon>Streptophyta</taxon>
        <taxon>Embryophyta</taxon>
        <taxon>Tracheophyta</taxon>
        <taxon>Spermatophyta</taxon>
        <taxon>Magnoliopsida</taxon>
        <taxon>eudicotyledons</taxon>
        <taxon>Gunneridae</taxon>
        <taxon>Pentapetalae</taxon>
        <taxon>rosids</taxon>
        <taxon>fabids</taxon>
        <taxon>Malpighiales</taxon>
        <taxon>Rhizophoraceae</taxon>
        <taxon>Rhizophora</taxon>
    </lineage>
</organism>
<evidence type="ECO:0000313" key="1">
    <source>
        <dbReference type="EMBL" id="MBX37034.1"/>
    </source>
</evidence>
<accession>A0A2P2N3J6</accession>
<name>A0A2P2N3J6_RHIMU</name>
<dbReference type="AlphaFoldDB" id="A0A2P2N3J6"/>
<reference evidence="1" key="1">
    <citation type="submission" date="2018-02" db="EMBL/GenBank/DDBJ databases">
        <title>Rhizophora mucronata_Transcriptome.</title>
        <authorList>
            <person name="Meera S.P."/>
            <person name="Sreeshan A."/>
            <person name="Augustine A."/>
        </authorList>
    </citation>
    <scope>NUCLEOTIDE SEQUENCE</scope>
    <source>
        <tissue evidence="1">Leaf</tissue>
    </source>
</reference>
<proteinExistence type="predicted"/>
<sequence length="52" mass="6107">MRMYYLVLCNSIHIVDKIAELPSFFLAQLVWEGTIFHLCDYMLLVVFPSVKV</sequence>
<dbReference type="EMBL" id="GGEC01056550">
    <property type="protein sequence ID" value="MBX37034.1"/>
    <property type="molecule type" value="Transcribed_RNA"/>
</dbReference>
<protein>
    <submittedName>
        <fullName evidence="1">Uncharacterized protein</fullName>
    </submittedName>
</protein>